<dbReference type="InterPro" id="IPR036861">
    <property type="entry name" value="Endochitinase-like_sf"/>
</dbReference>
<dbReference type="InterPro" id="IPR011330">
    <property type="entry name" value="Glyco_hydro/deAcase_b/a-brl"/>
</dbReference>
<keyword evidence="11" id="KW-0496">Mitochondrion</keyword>
<reference evidence="10 12" key="1">
    <citation type="submission" date="2015-02" db="EMBL/GenBank/DDBJ databases">
        <authorList>
            <person name="Chooi Y.-H."/>
        </authorList>
    </citation>
    <scope>NUCLEOTIDE SEQUENCE [LARGE SCALE GENOMIC DNA]</scope>
    <source>
        <strain evidence="10">E3</strain>
    </source>
</reference>
<feature type="chain" id="PRO_5036293222" description="NodB homology domain-containing protein" evidence="7">
    <location>
        <begin position="30"/>
        <end position="387"/>
    </location>
</feature>
<dbReference type="SMART" id="SM00270">
    <property type="entry name" value="ChtBD1"/>
    <property type="match status" value="2"/>
</dbReference>
<evidence type="ECO:0000256" key="2">
    <source>
        <dbReference type="ARBA" id="ARBA00022723"/>
    </source>
</evidence>
<dbReference type="SUPFAM" id="SSF88713">
    <property type="entry name" value="Glycoside hydrolase/deacetylase"/>
    <property type="match status" value="1"/>
</dbReference>
<keyword evidence="6" id="KW-1015">Disulfide bond</keyword>
<dbReference type="CDD" id="cd10917">
    <property type="entry name" value="CE4_NodB_like_6s_7s"/>
    <property type="match status" value="1"/>
</dbReference>
<feature type="domain" description="Chitin-binding type-1" evidence="8">
    <location>
        <begin position="40"/>
        <end position="95"/>
    </location>
</feature>
<feature type="domain" description="Chitin-binding type-1" evidence="8">
    <location>
        <begin position="100"/>
        <end position="141"/>
    </location>
</feature>
<evidence type="ECO:0000259" key="9">
    <source>
        <dbReference type="PROSITE" id="PS51677"/>
    </source>
</evidence>
<evidence type="ECO:0000256" key="4">
    <source>
        <dbReference type="ARBA" id="ARBA00022801"/>
    </source>
</evidence>
<dbReference type="Pfam" id="PF01522">
    <property type="entry name" value="Polysacc_deac_1"/>
    <property type="match status" value="1"/>
</dbReference>
<dbReference type="GO" id="GO:0046872">
    <property type="term" value="F:metal ion binding"/>
    <property type="evidence" value="ECO:0007669"/>
    <property type="project" value="UniProtKB-KW"/>
</dbReference>
<dbReference type="GO" id="GO:0005975">
    <property type="term" value="P:carbohydrate metabolic process"/>
    <property type="evidence" value="ECO:0007669"/>
    <property type="project" value="InterPro"/>
</dbReference>
<dbReference type="PROSITE" id="PS51677">
    <property type="entry name" value="NODB"/>
    <property type="match status" value="1"/>
</dbReference>
<dbReference type="InterPro" id="IPR001002">
    <property type="entry name" value="Chitin-bd_1"/>
</dbReference>
<evidence type="ECO:0000256" key="7">
    <source>
        <dbReference type="SAM" id="SignalP"/>
    </source>
</evidence>
<feature type="disulfide bond" evidence="6">
    <location>
        <begin position="103"/>
        <end position="118"/>
    </location>
</feature>
<feature type="disulfide bond" evidence="6">
    <location>
        <begin position="112"/>
        <end position="124"/>
    </location>
</feature>
<proteinExistence type="predicted"/>
<keyword evidence="4" id="KW-0378">Hydrolase</keyword>
<evidence type="ECO:0000256" key="3">
    <source>
        <dbReference type="ARBA" id="ARBA00022729"/>
    </source>
</evidence>
<feature type="signal peptide" evidence="7">
    <location>
        <begin position="1"/>
        <end position="29"/>
    </location>
</feature>
<feature type="disulfide bond" evidence="6">
    <location>
        <begin position="57"/>
        <end position="71"/>
    </location>
</feature>
<dbReference type="EMBL" id="OVEO01000004">
    <property type="protein sequence ID" value="SPQ95636.1"/>
    <property type="molecule type" value="Genomic_DNA"/>
</dbReference>
<keyword evidence="3 7" id="KW-0732">Signal</keyword>
<dbReference type="OrthoDB" id="407355at2759"/>
<protein>
    <recommendedName>
        <fullName evidence="14">NodB homology domain-containing protein</fullName>
    </recommendedName>
</protein>
<evidence type="ECO:0000313" key="13">
    <source>
        <dbReference type="Proteomes" id="UP000290189"/>
    </source>
</evidence>
<dbReference type="InterPro" id="IPR002509">
    <property type="entry name" value="NODB_dom"/>
</dbReference>
<dbReference type="Gene3D" id="3.20.20.370">
    <property type="entry name" value="Glycoside hydrolase/deacetylase"/>
    <property type="match status" value="1"/>
</dbReference>
<dbReference type="Proteomes" id="UP000039324">
    <property type="component" value="Unassembled WGS sequence"/>
</dbReference>
<dbReference type="Proteomes" id="UP000290189">
    <property type="component" value="Unassembled WGS sequence"/>
</dbReference>
<comment type="caution">
    <text evidence="6">Lacks conserved residue(s) required for the propagation of feature annotation.</text>
</comment>
<dbReference type="SUPFAM" id="SSF57016">
    <property type="entry name" value="Plant lectins/antimicrobial peptides"/>
    <property type="match status" value="2"/>
</dbReference>
<reference evidence="11 13" key="2">
    <citation type="submission" date="2018-03" db="EMBL/GenBank/DDBJ databases">
        <authorList>
            <person name="Fogelqvist J."/>
        </authorList>
    </citation>
    <scope>NUCLEOTIDE SEQUENCE [LARGE SCALE GENOMIC DNA]</scope>
</reference>
<dbReference type="Gene3D" id="3.30.60.10">
    <property type="entry name" value="Endochitinase-like"/>
    <property type="match status" value="2"/>
</dbReference>
<evidence type="ECO:0000313" key="12">
    <source>
        <dbReference type="Proteomes" id="UP000039324"/>
    </source>
</evidence>
<sequence length="387" mass="40745">MGSAGALSAATGTVATVMMLLSTATIVVAADLCHGDPRPDNKCGPAAGDAGCAPGSCCSQYGWCGTGPGYCHDLSICQNVDPGQHLMPAASTCTGAPRADNRCGPAVHNAACPPGQCCSSDGWCGSTSDYCNERSLCTTSNGLRAPATVGDVSVFNWCGPVPWISVTFDDSAFLEPQLTYLLSDLNRLNVPATFFICPLCHHGDVVTFCSQLKRVIDAGHTIQSHSLTHTDFKMATMGADAMAAEINGVAEYLTSHCGLDPLLTMFRPPYGDLFHSQALYVNSIGYTIASWTVDSMDWTGATLPEIEAAISKAYRALGPGASMMIDFRDATYTTPGSHGIFDWLVQAYPGHKFVSAEECFANCQATGNCEAPGGRWPGVFNGVFDEP</sequence>
<keyword evidence="5" id="KW-0119">Carbohydrate metabolism</keyword>
<feature type="domain" description="NodB homology" evidence="9">
    <location>
        <begin position="162"/>
        <end position="354"/>
    </location>
</feature>
<dbReference type="CDD" id="cd00035">
    <property type="entry name" value="ChtBD1"/>
    <property type="match status" value="2"/>
</dbReference>
<evidence type="ECO:0000259" key="8">
    <source>
        <dbReference type="PROSITE" id="PS50941"/>
    </source>
</evidence>
<gene>
    <name evidence="10" type="ORF">PBRA_003161</name>
    <name evidence="11" type="ORF">PLBR_LOCUS2851</name>
</gene>
<accession>A0A0G4J7Y0</accession>
<keyword evidence="12" id="KW-1185">Reference proteome</keyword>
<dbReference type="PANTHER" id="PTHR46471">
    <property type="entry name" value="CHITIN DEACETYLASE"/>
    <property type="match status" value="1"/>
</dbReference>
<keyword evidence="2" id="KW-0479">Metal-binding</keyword>
<feature type="disulfide bond" evidence="6">
    <location>
        <begin position="43"/>
        <end position="58"/>
    </location>
</feature>
<dbReference type="Pfam" id="PF00187">
    <property type="entry name" value="Chitin_bind_1"/>
    <property type="match status" value="2"/>
</dbReference>
<name>A0A0G4J7Y0_PLABS</name>
<dbReference type="GO" id="GO:0016810">
    <property type="term" value="F:hydrolase activity, acting on carbon-nitrogen (but not peptide) bonds"/>
    <property type="evidence" value="ECO:0007669"/>
    <property type="project" value="InterPro"/>
</dbReference>
<evidence type="ECO:0000313" key="11">
    <source>
        <dbReference type="EMBL" id="SPQ95636.1"/>
    </source>
</evidence>
<geneLocation type="mitochondrion" evidence="11"/>
<keyword evidence="1 6" id="KW-0147">Chitin-binding</keyword>
<evidence type="ECO:0000256" key="5">
    <source>
        <dbReference type="ARBA" id="ARBA00023277"/>
    </source>
</evidence>
<feature type="disulfide bond" evidence="6">
    <location>
        <begin position="52"/>
        <end position="64"/>
    </location>
</feature>
<evidence type="ECO:0008006" key="14">
    <source>
        <dbReference type="Google" id="ProtNLM"/>
    </source>
</evidence>
<dbReference type="InterPro" id="IPR018371">
    <property type="entry name" value="Chitin-binding_1_CS"/>
</dbReference>
<feature type="disulfide bond" evidence="6">
    <location>
        <begin position="117"/>
        <end position="131"/>
    </location>
</feature>
<evidence type="ECO:0000256" key="1">
    <source>
        <dbReference type="ARBA" id="ARBA00022669"/>
    </source>
</evidence>
<dbReference type="GO" id="GO:0008061">
    <property type="term" value="F:chitin binding"/>
    <property type="evidence" value="ECO:0007669"/>
    <property type="project" value="UniProtKB-UniRule"/>
</dbReference>
<dbReference type="EMBL" id="CDSF01000144">
    <property type="protein sequence ID" value="CEP03401.1"/>
    <property type="molecule type" value="Genomic_DNA"/>
</dbReference>
<dbReference type="PROSITE" id="PS50941">
    <property type="entry name" value="CHIT_BIND_I_2"/>
    <property type="match status" value="2"/>
</dbReference>
<evidence type="ECO:0000313" key="10">
    <source>
        <dbReference type="EMBL" id="CEP03401.1"/>
    </source>
</evidence>
<dbReference type="PANTHER" id="PTHR46471:SF2">
    <property type="entry name" value="CHITIN DEACETYLASE-RELATED"/>
    <property type="match status" value="1"/>
</dbReference>
<dbReference type="AlphaFoldDB" id="A0A0G4J7Y0"/>
<dbReference type="PROSITE" id="PS00026">
    <property type="entry name" value="CHIT_BIND_I_1"/>
    <property type="match status" value="2"/>
</dbReference>
<dbReference type="PRINTS" id="PR00451">
    <property type="entry name" value="CHITINBINDNG"/>
</dbReference>
<evidence type="ECO:0000256" key="6">
    <source>
        <dbReference type="PROSITE-ProRule" id="PRU00261"/>
    </source>
</evidence>
<organism evidence="10 12">
    <name type="scientific">Plasmodiophora brassicae</name>
    <name type="common">Clubroot disease agent</name>
    <dbReference type="NCBI Taxonomy" id="37360"/>
    <lineage>
        <taxon>Eukaryota</taxon>
        <taxon>Sar</taxon>
        <taxon>Rhizaria</taxon>
        <taxon>Endomyxa</taxon>
        <taxon>Phytomyxea</taxon>
        <taxon>Plasmodiophorida</taxon>
        <taxon>Plasmodiophoridae</taxon>
        <taxon>Plasmodiophora</taxon>
    </lineage>
</organism>